<feature type="compositionally biased region" description="Basic and acidic residues" evidence="5">
    <location>
        <begin position="32"/>
        <end position="51"/>
    </location>
</feature>
<protein>
    <submittedName>
        <fullName evidence="9">RNA helicase</fullName>
    </submittedName>
</protein>
<dbReference type="Gene3D" id="3.40.50.300">
    <property type="entry name" value="P-loop containing nucleotide triphosphate hydrolases"/>
    <property type="match status" value="2"/>
</dbReference>
<name>A0A1I7RRF9_BURXY</name>
<feature type="region of interest" description="Disordered" evidence="5">
    <location>
        <begin position="811"/>
        <end position="834"/>
    </location>
</feature>
<dbReference type="GO" id="GO:0005524">
    <property type="term" value="F:ATP binding"/>
    <property type="evidence" value="ECO:0007669"/>
    <property type="project" value="UniProtKB-KW"/>
</dbReference>
<evidence type="ECO:0000313" key="9">
    <source>
        <dbReference type="WBParaSite" id="BXY_0330600.1"/>
    </source>
</evidence>
<sequence length="834" mass="89324">MRGRGGVRGPRYGSGVDNEEDTRGGSFPSRSQFDEAPRNDQQRDNNFDTRGGRGFPQNENSFGRNGFSGGRGGGSSGEGGFGNKNSERDTRGGNDTRGFANEDTRGFSNDRDSRGFGDDSRGQAKTFGDNAPSGFDANLGRGFGSVNQFGSNDQGNDFGPPSNRGGGGFAGRGGRDGGSFGNDNGFAPRNEGFGGGRGGGGGFRGGRSGGDGEETRGFGGFGGRGGGRGGGGGFNSGGFGGNRGFEDGGGSGGRGGGGFGRGGGRGGGFGNRDGDSGGFGGRGGGRSFGDFGGGRSSGDGGFRRGRGGGSFGPPGGSFGSGANGTPFGDESSSFGRRRFGGDYDNREHHPSFVPEEQTDEQIIEARIKLDDIHLEEDGVVTRKGGPEVDTIIENWTDAGFDNQLVRNIERARYAKPRNFQKHAIPIIMQGYDLKGKSETGSGKTAAFLLPIIQKLIDQFKAEAEDENRASRAQRVSCLVLVPTRELAHQIYNEARAFTAGTSVKVAPAYGEYQIRLNAEAILRGCDILVACLGRLRHFVEEKKVLLDSLKFFVIDEADRMVSADSLGEIRELLDPSITKFPKPQDRQSLFFSATFESMHMEFLDSISRRKDTVYLESAMPINKRIHQEVVCVRESDKDQYVQDLLTKEREETGTVAKTLIFVATKKEADLYAMQLTLEDVKSQTISSDRTQQQRLQCYNEFKNGDIHILVATNVLSRGADFPHLDRVIVKNSSEQSDNDYVHRIGRTGRLRAGTAIVCLDPSLPVDRNIVPQVVEYMKLCGQEPPEWLSHVEEPGYEFPYVEVSSPGLASFGAPAGTTSDGAAPGNLDHTEPEF</sequence>
<reference evidence="9" key="1">
    <citation type="submission" date="2016-11" db="UniProtKB">
        <authorList>
            <consortium name="WormBaseParasite"/>
        </authorList>
    </citation>
    <scope>IDENTIFICATION</scope>
</reference>
<dbReference type="InterPro" id="IPR001650">
    <property type="entry name" value="Helicase_C-like"/>
</dbReference>
<dbReference type="GO" id="GO:0003724">
    <property type="term" value="F:RNA helicase activity"/>
    <property type="evidence" value="ECO:0007669"/>
    <property type="project" value="TreeGrafter"/>
</dbReference>
<feature type="compositionally biased region" description="Gly residues" evidence="5">
    <location>
        <begin position="66"/>
        <end position="82"/>
    </location>
</feature>
<evidence type="ECO:0000259" key="7">
    <source>
        <dbReference type="PROSITE" id="PS51194"/>
    </source>
</evidence>
<keyword evidence="3" id="KW-0347">Helicase</keyword>
<dbReference type="PANTHER" id="PTHR47959">
    <property type="entry name" value="ATP-DEPENDENT RNA HELICASE RHLE-RELATED"/>
    <property type="match status" value="1"/>
</dbReference>
<feature type="compositionally biased region" description="Gly residues" evidence="5">
    <location>
        <begin position="217"/>
        <end position="300"/>
    </location>
</feature>
<dbReference type="SMART" id="SM00490">
    <property type="entry name" value="HELICc"/>
    <property type="match status" value="1"/>
</dbReference>
<organism evidence="8 9">
    <name type="scientific">Bursaphelenchus xylophilus</name>
    <name type="common">Pinewood nematode worm</name>
    <name type="synonym">Aphelenchoides xylophilus</name>
    <dbReference type="NCBI Taxonomy" id="6326"/>
    <lineage>
        <taxon>Eukaryota</taxon>
        <taxon>Metazoa</taxon>
        <taxon>Ecdysozoa</taxon>
        <taxon>Nematoda</taxon>
        <taxon>Chromadorea</taxon>
        <taxon>Rhabditida</taxon>
        <taxon>Tylenchina</taxon>
        <taxon>Tylenchomorpha</taxon>
        <taxon>Aphelenchoidea</taxon>
        <taxon>Aphelenchoididae</taxon>
        <taxon>Bursaphelenchus</taxon>
    </lineage>
</organism>
<dbReference type="Pfam" id="PF00271">
    <property type="entry name" value="Helicase_C"/>
    <property type="match status" value="1"/>
</dbReference>
<dbReference type="Proteomes" id="UP000095284">
    <property type="component" value="Unplaced"/>
</dbReference>
<feature type="compositionally biased region" description="Basic and acidic residues" evidence="5">
    <location>
        <begin position="339"/>
        <end position="350"/>
    </location>
</feature>
<dbReference type="InterPro" id="IPR011545">
    <property type="entry name" value="DEAD/DEAH_box_helicase_dom"/>
</dbReference>
<dbReference type="GO" id="GO:0016787">
    <property type="term" value="F:hydrolase activity"/>
    <property type="evidence" value="ECO:0007669"/>
    <property type="project" value="UniProtKB-KW"/>
</dbReference>
<evidence type="ECO:0000256" key="3">
    <source>
        <dbReference type="ARBA" id="ARBA00022806"/>
    </source>
</evidence>
<feature type="domain" description="Helicase ATP-binding" evidence="6">
    <location>
        <begin position="424"/>
        <end position="613"/>
    </location>
</feature>
<dbReference type="InterPro" id="IPR000629">
    <property type="entry name" value="RNA-helicase_DEAD-box_CS"/>
</dbReference>
<dbReference type="GO" id="GO:0003676">
    <property type="term" value="F:nucleic acid binding"/>
    <property type="evidence" value="ECO:0007669"/>
    <property type="project" value="InterPro"/>
</dbReference>
<evidence type="ECO:0000256" key="2">
    <source>
        <dbReference type="ARBA" id="ARBA00022801"/>
    </source>
</evidence>
<dbReference type="InterPro" id="IPR027417">
    <property type="entry name" value="P-loop_NTPase"/>
</dbReference>
<dbReference type="PROSITE" id="PS51192">
    <property type="entry name" value="HELICASE_ATP_BIND_1"/>
    <property type="match status" value="1"/>
</dbReference>
<dbReference type="Pfam" id="PF00270">
    <property type="entry name" value="DEAD"/>
    <property type="match status" value="1"/>
</dbReference>
<dbReference type="PROSITE" id="PS00039">
    <property type="entry name" value="DEAD_ATP_HELICASE"/>
    <property type="match status" value="1"/>
</dbReference>
<evidence type="ECO:0000259" key="6">
    <source>
        <dbReference type="PROSITE" id="PS51192"/>
    </source>
</evidence>
<dbReference type="eggNOG" id="KOG0335">
    <property type="taxonomic scope" value="Eukaryota"/>
</dbReference>
<keyword evidence="1" id="KW-0547">Nucleotide-binding</keyword>
<dbReference type="SUPFAM" id="SSF52540">
    <property type="entry name" value="P-loop containing nucleoside triphosphate hydrolases"/>
    <property type="match status" value="1"/>
</dbReference>
<evidence type="ECO:0000256" key="5">
    <source>
        <dbReference type="SAM" id="MobiDB-lite"/>
    </source>
</evidence>
<dbReference type="PANTHER" id="PTHR47959:SF13">
    <property type="entry name" value="ATP-DEPENDENT RNA HELICASE RHLE"/>
    <property type="match status" value="1"/>
</dbReference>
<dbReference type="AlphaFoldDB" id="A0A1I7RRF9"/>
<dbReference type="InterPro" id="IPR014001">
    <property type="entry name" value="Helicase_ATP-bd"/>
</dbReference>
<dbReference type="GO" id="GO:0005829">
    <property type="term" value="C:cytosol"/>
    <property type="evidence" value="ECO:0007669"/>
    <property type="project" value="TreeGrafter"/>
</dbReference>
<feature type="domain" description="Helicase C-terminal" evidence="7">
    <location>
        <begin position="640"/>
        <end position="792"/>
    </location>
</feature>
<dbReference type="PROSITE" id="PS51194">
    <property type="entry name" value="HELICASE_CTER"/>
    <property type="match status" value="1"/>
</dbReference>
<dbReference type="GO" id="GO:0043186">
    <property type="term" value="C:P granule"/>
    <property type="evidence" value="ECO:0007669"/>
    <property type="project" value="UniProtKB-ARBA"/>
</dbReference>
<feature type="compositionally biased region" description="Gly residues" evidence="5">
    <location>
        <begin position="192"/>
        <end position="209"/>
    </location>
</feature>
<feature type="compositionally biased region" description="Basic and acidic residues" evidence="5">
    <location>
        <begin position="85"/>
        <end position="122"/>
    </location>
</feature>
<proteinExistence type="predicted"/>
<evidence type="ECO:0000313" key="8">
    <source>
        <dbReference type="Proteomes" id="UP000095284"/>
    </source>
</evidence>
<dbReference type="InterPro" id="IPR050079">
    <property type="entry name" value="DEAD_box_RNA_helicase"/>
</dbReference>
<feature type="compositionally biased region" description="Gly residues" evidence="5">
    <location>
        <begin position="164"/>
        <end position="180"/>
    </location>
</feature>
<feature type="compositionally biased region" description="Gly residues" evidence="5">
    <location>
        <begin position="307"/>
        <end position="322"/>
    </location>
</feature>
<evidence type="ECO:0000256" key="4">
    <source>
        <dbReference type="ARBA" id="ARBA00022840"/>
    </source>
</evidence>
<dbReference type="SMART" id="SM00487">
    <property type="entry name" value="DEXDc"/>
    <property type="match status" value="1"/>
</dbReference>
<keyword evidence="2" id="KW-0378">Hydrolase</keyword>
<dbReference type="WBParaSite" id="BXY_0330600.1">
    <property type="protein sequence ID" value="BXY_0330600.1"/>
    <property type="gene ID" value="BXY_0330600"/>
</dbReference>
<keyword evidence="4" id="KW-0067">ATP-binding</keyword>
<feature type="region of interest" description="Disordered" evidence="5">
    <location>
        <begin position="1"/>
        <end position="359"/>
    </location>
</feature>
<evidence type="ECO:0000256" key="1">
    <source>
        <dbReference type="ARBA" id="ARBA00022741"/>
    </source>
</evidence>
<dbReference type="CDD" id="cd18787">
    <property type="entry name" value="SF2_C_DEAD"/>
    <property type="match status" value="1"/>
</dbReference>
<feature type="compositionally biased region" description="Polar residues" evidence="5">
    <location>
        <begin position="145"/>
        <end position="155"/>
    </location>
</feature>
<accession>A0A1I7RRF9</accession>